<keyword evidence="3" id="KW-1185">Reference proteome</keyword>
<feature type="region of interest" description="Disordered" evidence="1">
    <location>
        <begin position="34"/>
        <end position="53"/>
    </location>
</feature>
<dbReference type="EMBL" id="CALOZG010000029">
    <property type="protein sequence ID" value="CAH4033028.1"/>
    <property type="molecule type" value="Genomic_DNA"/>
</dbReference>
<protein>
    <submittedName>
        <fullName evidence="2">Uncharacterized protein</fullName>
    </submittedName>
</protein>
<evidence type="ECO:0000256" key="1">
    <source>
        <dbReference type="SAM" id="MobiDB-lite"/>
    </source>
</evidence>
<sequence>MNRAWPRHSFGHAQPPAYEINGVLLKEENKSIKLDSRGSSYPHRGETKKGPKTLLVHPFEQKQTSKKYLLETPTDLKRKPLLELPKDSKKPKLYQETDDDVIEMKTSETQSEESVQKCQPCHHCCCKSEVTEVKCKCETVKVIFAPAMMPSLYNPMPGMPYILKQPVKLCDKQSKRCIKYVNLILKLLKTFLTPVPYGHGLNPVLTGFDTLSYLSG</sequence>
<gene>
    <name evidence="2" type="ORF">PIBRA_LOCUS9359</name>
</gene>
<reference evidence="2" key="1">
    <citation type="submission" date="2022-05" db="EMBL/GenBank/DDBJ databases">
        <authorList>
            <person name="Okamura Y."/>
        </authorList>
    </citation>
    <scope>NUCLEOTIDE SEQUENCE</scope>
</reference>
<organism evidence="2 3">
    <name type="scientific">Pieris brassicae</name>
    <name type="common">White butterfly</name>
    <name type="synonym">Large white butterfly</name>
    <dbReference type="NCBI Taxonomy" id="7116"/>
    <lineage>
        <taxon>Eukaryota</taxon>
        <taxon>Metazoa</taxon>
        <taxon>Ecdysozoa</taxon>
        <taxon>Arthropoda</taxon>
        <taxon>Hexapoda</taxon>
        <taxon>Insecta</taxon>
        <taxon>Pterygota</taxon>
        <taxon>Neoptera</taxon>
        <taxon>Endopterygota</taxon>
        <taxon>Lepidoptera</taxon>
        <taxon>Glossata</taxon>
        <taxon>Ditrysia</taxon>
        <taxon>Papilionoidea</taxon>
        <taxon>Pieridae</taxon>
        <taxon>Pierinae</taxon>
        <taxon>Pieris</taxon>
    </lineage>
</organism>
<dbReference type="AlphaFoldDB" id="A0A9P0TN92"/>
<evidence type="ECO:0000313" key="3">
    <source>
        <dbReference type="Proteomes" id="UP001152562"/>
    </source>
</evidence>
<accession>A0A9P0TN92</accession>
<dbReference type="Proteomes" id="UP001152562">
    <property type="component" value="Unassembled WGS sequence"/>
</dbReference>
<name>A0A9P0TN92_PIEBR</name>
<comment type="caution">
    <text evidence="2">The sequence shown here is derived from an EMBL/GenBank/DDBJ whole genome shotgun (WGS) entry which is preliminary data.</text>
</comment>
<proteinExistence type="predicted"/>
<evidence type="ECO:0000313" key="2">
    <source>
        <dbReference type="EMBL" id="CAH4033028.1"/>
    </source>
</evidence>